<feature type="compositionally biased region" description="Low complexity" evidence="1">
    <location>
        <begin position="819"/>
        <end position="843"/>
    </location>
</feature>
<evidence type="ECO:0000313" key="3">
    <source>
        <dbReference type="Proteomes" id="UP001178508"/>
    </source>
</evidence>
<feature type="compositionally biased region" description="Low complexity" evidence="1">
    <location>
        <begin position="1833"/>
        <end position="1866"/>
    </location>
</feature>
<reference evidence="2" key="1">
    <citation type="submission" date="2023-08" db="EMBL/GenBank/DDBJ databases">
        <authorList>
            <person name="Alioto T."/>
            <person name="Alioto T."/>
            <person name="Gomez Garrido J."/>
        </authorList>
    </citation>
    <scope>NUCLEOTIDE SEQUENCE</scope>
</reference>
<feature type="compositionally biased region" description="Low complexity" evidence="1">
    <location>
        <begin position="1784"/>
        <end position="1810"/>
    </location>
</feature>
<feature type="region of interest" description="Disordered" evidence="1">
    <location>
        <begin position="232"/>
        <end position="266"/>
    </location>
</feature>
<protein>
    <submittedName>
        <fullName evidence="2">Mucin-22-like</fullName>
    </submittedName>
</protein>
<feature type="compositionally biased region" description="Low complexity" evidence="1">
    <location>
        <begin position="155"/>
        <end position="166"/>
    </location>
</feature>
<feature type="region of interest" description="Disordered" evidence="1">
    <location>
        <begin position="1780"/>
        <end position="1898"/>
    </location>
</feature>
<dbReference type="Proteomes" id="UP001178508">
    <property type="component" value="Chromosome 23"/>
</dbReference>
<feature type="region of interest" description="Disordered" evidence="1">
    <location>
        <begin position="1071"/>
        <end position="1117"/>
    </location>
</feature>
<feature type="compositionally biased region" description="Polar residues" evidence="1">
    <location>
        <begin position="174"/>
        <end position="186"/>
    </location>
</feature>
<feature type="compositionally biased region" description="Low complexity" evidence="1">
    <location>
        <begin position="552"/>
        <end position="568"/>
    </location>
</feature>
<feature type="compositionally biased region" description="Polar residues" evidence="1">
    <location>
        <begin position="883"/>
        <end position="929"/>
    </location>
</feature>
<feature type="compositionally biased region" description="Polar residues" evidence="1">
    <location>
        <begin position="760"/>
        <end position="783"/>
    </location>
</feature>
<organism evidence="2 3">
    <name type="scientific">Xyrichtys novacula</name>
    <name type="common">Pearly razorfish</name>
    <name type="synonym">Hemipteronotus novacula</name>
    <dbReference type="NCBI Taxonomy" id="13765"/>
    <lineage>
        <taxon>Eukaryota</taxon>
        <taxon>Metazoa</taxon>
        <taxon>Chordata</taxon>
        <taxon>Craniata</taxon>
        <taxon>Vertebrata</taxon>
        <taxon>Euteleostomi</taxon>
        <taxon>Actinopterygii</taxon>
        <taxon>Neopterygii</taxon>
        <taxon>Teleostei</taxon>
        <taxon>Neoteleostei</taxon>
        <taxon>Acanthomorphata</taxon>
        <taxon>Eupercaria</taxon>
        <taxon>Labriformes</taxon>
        <taxon>Labridae</taxon>
        <taxon>Xyrichtys</taxon>
    </lineage>
</organism>
<feature type="compositionally biased region" description="Basic and acidic residues" evidence="1">
    <location>
        <begin position="1274"/>
        <end position="1287"/>
    </location>
</feature>
<feature type="compositionally biased region" description="Polar residues" evidence="1">
    <location>
        <begin position="1366"/>
        <end position="1375"/>
    </location>
</feature>
<feature type="compositionally biased region" description="Low complexity" evidence="1">
    <location>
        <begin position="496"/>
        <end position="513"/>
    </location>
</feature>
<dbReference type="EMBL" id="OY660886">
    <property type="protein sequence ID" value="CAJ1086260.1"/>
    <property type="molecule type" value="Genomic_DNA"/>
</dbReference>
<feature type="compositionally biased region" description="Polar residues" evidence="1">
    <location>
        <begin position="1340"/>
        <end position="1359"/>
    </location>
</feature>
<feature type="region of interest" description="Disordered" evidence="1">
    <location>
        <begin position="1268"/>
        <end position="1293"/>
    </location>
</feature>
<proteinExistence type="predicted"/>
<feature type="compositionally biased region" description="Low complexity" evidence="1">
    <location>
        <begin position="646"/>
        <end position="675"/>
    </location>
</feature>
<feature type="compositionally biased region" description="Polar residues" evidence="1">
    <location>
        <begin position="127"/>
        <end position="154"/>
    </location>
</feature>
<feature type="compositionally biased region" description="Polar residues" evidence="1">
    <location>
        <begin position="864"/>
        <end position="875"/>
    </location>
</feature>
<feature type="compositionally biased region" description="Polar residues" evidence="1">
    <location>
        <begin position="716"/>
        <end position="730"/>
    </location>
</feature>
<feature type="region of interest" description="Disordered" evidence="1">
    <location>
        <begin position="333"/>
        <end position="359"/>
    </location>
</feature>
<feature type="region of interest" description="Disordered" evidence="1">
    <location>
        <begin position="1325"/>
        <end position="1383"/>
    </location>
</feature>
<feature type="compositionally biased region" description="Low complexity" evidence="1">
    <location>
        <begin position="1885"/>
        <end position="1898"/>
    </location>
</feature>
<feature type="region of interest" description="Disordered" evidence="1">
    <location>
        <begin position="644"/>
        <end position="675"/>
    </location>
</feature>
<feature type="compositionally biased region" description="Polar residues" evidence="1">
    <location>
        <begin position="1071"/>
        <end position="1089"/>
    </location>
</feature>
<feature type="region of interest" description="Disordered" evidence="1">
    <location>
        <begin position="488"/>
        <end position="533"/>
    </location>
</feature>
<accession>A0AAV1HKU4</accession>
<feature type="compositionally biased region" description="Polar residues" evidence="1">
    <location>
        <begin position="105"/>
        <end position="116"/>
    </location>
</feature>
<feature type="region of interest" description="Disordered" evidence="1">
    <location>
        <begin position="1589"/>
        <end position="1742"/>
    </location>
</feature>
<feature type="compositionally biased region" description="Polar residues" evidence="1">
    <location>
        <begin position="519"/>
        <end position="533"/>
    </location>
</feature>
<feature type="region of interest" description="Disordered" evidence="1">
    <location>
        <begin position="393"/>
        <end position="431"/>
    </location>
</feature>
<feature type="compositionally biased region" description="Polar residues" evidence="1">
    <location>
        <begin position="1666"/>
        <end position="1742"/>
    </location>
</feature>
<feature type="region of interest" description="Disordered" evidence="1">
    <location>
        <begin position="105"/>
        <end position="191"/>
    </location>
</feature>
<evidence type="ECO:0000313" key="2">
    <source>
        <dbReference type="EMBL" id="CAJ1086260.1"/>
    </source>
</evidence>
<name>A0AAV1HKU4_XYRNO</name>
<evidence type="ECO:0000256" key="1">
    <source>
        <dbReference type="SAM" id="MobiDB-lite"/>
    </source>
</evidence>
<feature type="region of interest" description="Disordered" evidence="1">
    <location>
        <begin position="1012"/>
        <end position="1037"/>
    </location>
</feature>
<feature type="compositionally biased region" description="Polar residues" evidence="1">
    <location>
        <begin position="333"/>
        <end position="345"/>
    </location>
</feature>
<feature type="compositionally biased region" description="Low complexity" evidence="1">
    <location>
        <begin position="731"/>
        <end position="754"/>
    </location>
</feature>
<feature type="region of interest" description="Disordered" evidence="1">
    <location>
        <begin position="716"/>
        <end position="783"/>
    </location>
</feature>
<sequence>MLAWLPASCNVSFYLQLQMLNHEQKTLCFFLWCITVKISSFPPRPAVCLPHLRVTASTVAPQNSATNTLTFTAPEMSNFSTAQPINNQSTATSATQMTATMSNVLSSTGEVASTSTSEDETRGASVPNETQVNGATSTSGEELNPRSTQKSENQTLITTTEISTTSQGGHMTGTKKSVQTSSSLDMSTRPESDLLEANQDIPPILSDGNLSFMGTFTLVLNISGMTNSSAETQIPFDSTQRPSTSILPQSSQQLTTQESGSPLPNSTVMETVVSPLTSAQEMRTLLTLESTHTGDLPTNISVNATTPKSSLITDHSTTTNIADTLQTDALSVSTSQEITKTQPKLTSKRSSDVSSNTNYSSLDGSTAMTSLGVPIAGVTEMTTTPKVETTTANLQTMSTTNLKTSRPTSSPEQKTSLSLATNSQSVSQNMPSGAVGINATQGQNSGYIQTTKQTTDFFPTQLSPFAASDSTPEITKTILSTTDLISSPKQGTPFKTTVTSISSTTTATETTSPEPEPDNLTTVGSKSQTTQTTLTVEKPVITSPEQQQIMVSTTTSPQSSNTTPTRPTAKTKETGLPNLPNNVTLDSKSTATAAAKEFMSTTKQHVVSSINDPDPTSTTTLAITLPGTSTQTKALLTVSTAIQMQSTPRPTSTSATSALTTSSMHTPASVTTAPTTASHNLTTTRFHSEIQVTSKVSTGPNTSTTKVETQTLISPIQETNNNNPLSSESVTSPTTTTPSAGKTTTAPKTSKITTVDTAALQKSTSTPEQSSTAHLSTTQTTSVENKLSEIITNTLAELLSSVKQPITASINVTPVPSDSATPTKSTTFSKSSESASPVSTTTMTKKHTTPTHITPTLTSSITTQPQNIPDQTTGRSTKDAGAATQTLQNTPLVESATSQTSLTESPTPSVSKPVHSTISTHSGPLATSLQAKPSTTFTTLTTESVKTKSTTTPVKNIPLTAKAPSTPTQAMLLVTTTTQTQSSPATLKLISTKMTISAETLLKNSLGTPMERQTTIQTPQSTAQKLTSIPSGGESTSLLTQVPKSITVSSKMIHNQLNASATVKPTQYSTLATNQQQSTKQHLSASSLTGEAPRGESTNTQLPTSYFPTSSQTDVTTTEAVAPITQSTGLDSETSEAAELTTTPFQVTSKQSTPFVTILHQTTTAEHMTVLTTKSPQSTAYVRTESLSSAPSTVSITAADTTTVYSTPPNHSDSMTKLTQTTTSVATAYKTQTGGLMETVPTMPQTKLMPGATDSLNSPTQTTLSLVSVQQERSTSKAELKTTEETARSLTTKSTTLQMLTTISTQRTQSVPTLQKTTAITIAMSSTEVPTPPNPPIKQPATTSSQDTPSVPTQLQTNDIEAKGESGTSTSENKPSVSSQQQTTVFQTTPIVTAATKQSFQAASESSMASTQNKPPVTILQHNMDEQSTVQETMLPTQSMDLAATTISNTQSVSKLQQTPNIEATVRGTQSISESATSSTLNTPLFTTKQQTTDLETAVGGAIILPQSSATSDSATTSTKNTFAVSTLSVTETVTRSTQKTPIVTTQQQIIDTKSTTRGTVEPTLSISSITELATANTQKTLFMSDLTTPASASSTTEMPTASKPHPATVQSLTPTISGSVTTLSGEASTTQVRGSLEPNPTAALTEPPVPTVESQRTSSSTIITPGTTLAPTMTPALKQTATSLRTDPNTSTHQSLPSKATSENRALHSTATLVSAPEQSTTPREMTKQPTAASSNSAFSGTTTTTLVNGLAGTLPTSTGAKTSGQSLVFSKVSTLTFENAHSSTTPPQTSKTTEVETTTTPVSTGMPTTPRPESITDEENSSFTDMLTDKSSPAPSTAPFSSSAPPGFTLKTTSPYSSNSTTPPVTGKAKSVTDSSSLPPPFSKSTSTTNSAKANTTQDQFDVTSVSLLRGKTVFFQHSPKTVTVRPISFDYPIVMRTTFIFSDGFNAEQSNEDIP</sequence>
<feature type="compositionally biased region" description="Low complexity" evidence="1">
    <location>
        <begin position="850"/>
        <end position="863"/>
    </location>
</feature>
<feature type="compositionally biased region" description="Polar residues" evidence="1">
    <location>
        <begin position="1589"/>
        <end position="1600"/>
    </location>
</feature>
<gene>
    <name evidence="2" type="ORF">XNOV1_A005254</name>
</gene>
<feature type="region of interest" description="Disordered" evidence="1">
    <location>
        <begin position="811"/>
        <end position="929"/>
    </location>
</feature>
<feature type="region of interest" description="Disordered" evidence="1">
    <location>
        <begin position="550"/>
        <end position="583"/>
    </location>
</feature>
<feature type="compositionally biased region" description="Polar residues" evidence="1">
    <location>
        <begin position="1609"/>
        <end position="1634"/>
    </location>
</feature>
<keyword evidence="3" id="KW-1185">Reference proteome</keyword>
<feature type="region of interest" description="Disordered" evidence="1">
    <location>
        <begin position="1126"/>
        <end position="1145"/>
    </location>
</feature>
<feature type="compositionally biased region" description="Polar residues" evidence="1">
    <location>
        <begin position="1096"/>
        <end position="1117"/>
    </location>
</feature>